<reference evidence="2 3" key="1">
    <citation type="submission" date="2020-09" db="EMBL/GenBank/DDBJ databases">
        <authorList>
            <person name="Kim M.K."/>
        </authorList>
    </citation>
    <scope>NUCLEOTIDE SEQUENCE [LARGE SCALE GENOMIC DNA]</scope>
    <source>
        <strain evidence="2 3">BT646</strain>
    </source>
</reference>
<sequence>MNCQCAEDYVLEQLRQHLPANLYYHGPHHTLDVVARARALADAEGLTDPEQLALLRTAAFYHDAGFLTTYQGHEAAGCQLVRQLLPNFGYSPEQVDFICELIMATQVPQSPGNLLPAQILCDADLDYLGRPDFWPISHSLRNELFDLGLVGSEQAWQQLQLRFLQQHRYWTPSALSWREANKQDRILEVQALLNTIA</sequence>
<comment type="caution">
    <text evidence="2">The sequence shown here is derived from an EMBL/GenBank/DDBJ whole genome shotgun (WGS) entry which is preliminary data.</text>
</comment>
<dbReference type="Gene3D" id="1.10.3210.10">
    <property type="entry name" value="Hypothetical protein af1432"/>
    <property type="match status" value="1"/>
</dbReference>
<name>A0ABR8JN32_9BACT</name>
<feature type="domain" description="HD/PDEase" evidence="1">
    <location>
        <begin position="22"/>
        <end position="137"/>
    </location>
</feature>
<evidence type="ECO:0000313" key="3">
    <source>
        <dbReference type="Proteomes" id="UP000642468"/>
    </source>
</evidence>
<dbReference type="SUPFAM" id="SSF109604">
    <property type="entry name" value="HD-domain/PDEase-like"/>
    <property type="match status" value="1"/>
</dbReference>
<accession>A0ABR8JN32</accession>
<organism evidence="2 3">
    <name type="scientific">Hymenobacter duratus</name>
    <dbReference type="NCBI Taxonomy" id="2771356"/>
    <lineage>
        <taxon>Bacteria</taxon>
        <taxon>Pseudomonadati</taxon>
        <taxon>Bacteroidota</taxon>
        <taxon>Cytophagia</taxon>
        <taxon>Cytophagales</taxon>
        <taxon>Hymenobacteraceae</taxon>
        <taxon>Hymenobacter</taxon>
    </lineage>
</organism>
<keyword evidence="3" id="KW-1185">Reference proteome</keyword>
<evidence type="ECO:0000313" key="2">
    <source>
        <dbReference type="EMBL" id="MBD2716815.1"/>
    </source>
</evidence>
<dbReference type="Pfam" id="PF01966">
    <property type="entry name" value="HD"/>
    <property type="match status" value="1"/>
</dbReference>
<gene>
    <name evidence="2" type="ORF">IC231_17340</name>
</gene>
<proteinExistence type="predicted"/>
<evidence type="ECO:0000259" key="1">
    <source>
        <dbReference type="SMART" id="SM00471"/>
    </source>
</evidence>
<dbReference type="CDD" id="cd00077">
    <property type="entry name" value="HDc"/>
    <property type="match status" value="1"/>
</dbReference>
<dbReference type="Proteomes" id="UP000642468">
    <property type="component" value="Unassembled WGS sequence"/>
</dbReference>
<dbReference type="EMBL" id="JACWZZ010000004">
    <property type="protein sequence ID" value="MBD2716815.1"/>
    <property type="molecule type" value="Genomic_DNA"/>
</dbReference>
<protein>
    <submittedName>
        <fullName evidence="2">HD domain-containing protein</fullName>
    </submittedName>
</protein>
<dbReference type="RefSeq" id="WP_190785747.1">
    <property type="nucleotide sequence ID" value="NZ_JACWZZ010000004.1"/>
</dbReference>
<dbReference type="SMART" id="SM00471">
    <property type="entry name" value="HDc"/>
    <property type="match status" value="1"/>
</dbReference>
<dbReference type="InterPro" id="IPR006674">
    <property type="entry name" value="HD_domain"/>
</dbReference>
<dbReference type="InterPro" id="IPR003607">
    <property type="entry name" value="HD/PDEase_dom"/>
</dbReference>